<dbReference type="EMBL" id="QHLY01000012">
    <property type="protein sequence ID" value="PXA67263.1"/>
    <property type="molecule type" value="Genomic_DNA"/>
</dbReference>
<dbReference type="OrthoDB" id="4981341at2"/>
<evidence type="ECO:0000313" key="1">
    <source>
        <dbReference type="EMBL" id="PXA67263.1"/>
    </source>
</evidence>
<dbReference type="Proteomes" id="UP000246722">
    <property type="component" value="Unassembled WGS sequence"/>
</dbReference>
<gene>
    <name evidence="1" type="ORF">CTB96_10945</name>
</gene>
<accession>A0A317ZQC9</accession>
<reference evidence="1 2" key="1">
    <citation type="submission" date="2018-05" db="EMBL/GenBank/DDBJ databases">
        <title>Genetic diversity of glacier-inhabiting Cryobacterium bacteria in China and description of Cryobacterium mengkeensis sp. nov. and Arthrobacter glacialis sp. nov.</title>
        <authorList>
            <person name="Liu Q."/>
            <person name="Xin Y.-H."/>
        </authorList>
    </citation>
    <scope>NUCLEOTIDE SEQUENCE [LARGE SCALE GENOMIC DNA]</scope>
    <source>
        <strain evidence="1 2">SK-1</strain>
    </source>
</reference>
<keyword evidence="2" id="KW-1185">Reference proteome</keyword>
<proteinExistence type="predicted"/>
<dbReference type="Pfam" id="PF08713">
    <property type="entry name" value="DNA_alkylation"/>
    <property type="match status" value="1"/>
</dbReference>
<protein>
    <submittedName>
        <fullName evidence="1">DNA alkylation repair protein</fullName>
    </submittedName>
</protein>
<dbReference type="InterPro" id="IPR014825">
    <property type="entry name" value="DNA_alkylation"/>
</dbReference>
<name>A0A317ZQC9_9MICO</name>
<dbReference type="InterPro" id="IPR016024">
    <property type="entry name" value="ARM-type_fold"/>
</dbReference>
<dbReference type="AlphaFoldDB" id="A0A317ZQC9"/>
<dbReference type="SUPFAM" id="SSF48371">
    <property type="entry name" value="ARM repeat"/>
    <property type="match status" value="1"/>
</dbReference>
<dbReference type="Gene3D" id="1.25.10.90">
    <property type="match status" value="1"/>
</dbReference>
<organism evidence="1 2">
    <name type="scientific">Cryobacterium arcticum</name>
    <dbReference type="NCBI Taxonomy" id="670052"/>
    <lineage>
        <taxon>Bacteria</taxon>
        <taxon>Bacillati</taxon>
        <taxon>Actinomycetota</taxon>
        <taxon>Actinomycetes</taxon>
        <taxon>Micrococcales</taxon>
        <taxon>Microbacteriaceae</taxon>
        <taxon>Cryobacterium</taxon>
    </lineage>
</organism>
<evidence type="ECO:0000313" key="2">
    <source>
        <dbReference type="Proteomes" id="UP000246722"/>
    </source>
</evidence>
<comment type="caution">
    <text evidence="1">The sequence shown here is derived from an EMBL/GenBank/DDBJ whole genome shotgun (WGS) entry which is preliminary data.</text>
</comment>
<sequence length="171" mass="17927">MSAAGEFVDATLQYESSWQRAEADRARLGDGLGGEEGGGLAFYGASVGAIRGTIRDAGRRYPGLGHDDITALSSELWAAPVFERRLAAIVLLQTHLRMLRASDLTRIEGFLRQAGLPALIDPLATDVVAPLVLGLAGADRARATAVVDRWAAEPGAGLRRAAGLVQALLAP</sequence>
<dbReference type="RefSeq" id="WP_110126948.1">
    <property type="nucleotide sequence ID" value="NZ_QHLY01000012.1"/>
</dbReference>